<feature type="domain" description="Phosphatidic acid phosphatase type 2/haloperoxidase" evidence="7">
    <location>
        <begin position="100"/>
        <end position="243"/>
    </location>
</feature>
<keyword evidence="4 6" id="KW-1133">Transmembrane helix</keyword>
<evidence type="ECO:0000313" key="8">
    <source>
        <dbReference type="EMBL" id="KAF9477599.1"/>
    </source>
</evidence>
<dbReference type="PANTHER" id="PTHR10165:SF35">
    <property type="entry name" value="RE23632P"/>
    <property type="match status" value="1"/>
</dbReference>
<dbReference type="GO" id="GO:0008195">
    <property type="term" value="F:phosphatidate phosphatase activity"/>
    <property type="evidence" value="ECO:0007669"/>
    <property type="project" value="TreeGrafter"/>
</dbReference>
<dbReference type="InterPro" id="IPR000326">
    <property type="entry name" value="PAP2/HPO"/>
</dbReference>
<dbReference type="SUPFAM" id="SSF48317">
    <property type="entry name" value="Acid phosphatase/Vanadium-dependent haloperoxidase"/>
    <property type="match status" value="1"/>
</dbReference>
<dbReference type="GO" id="GO:0016020">
    <property type="term" value="C:membrane"/>
    <property type="evidence" value="ECO:0007669"/>
    <property type="project" value="UniProtKB-SubCell"/>
</dbReference>
<proteinExistence type="inferred from homology"/>
<evidence type="ECO:0000256" key="1">
    <source>
        <dbReference type="ARBA" id="ARBA00004141"/>
    </source>
</evidence>
<gene>
    <name evidence="8" type="ORF">BDN70DRAFT_837593</name>
</gene>
<dbReference type="CDD" id="cd03390">
    <property type="entry name" value="PAP2_containing_1_like"/>
    <property type="match status" value="1"/>
</dbReference>
<dbReference type="GO" id="GO:0046839">
    <property type="term" value="P:phospholipid dephosphorylation"/>
    <property type="evidence" value="ECO:0007669"/>
    <property type="project" value="TreeGrafter"/>
</dbReference>
<accession>A0A9P5YZY1</accession>
<organism evidence="8 9">
    <name type="scientific">Pholiota conissans</name>
    <dbReference type="NCBI Taxonomy" id="109636"/>
    <lineage>
        <taxon>Eukaryota</taxon>
        <taxon>Fungi</taxon>
        <taxon>Dikarya</taxon>
        <taxon>Basidiomycota</taxon>
        <taxon>Agaricomycotina</taxon>
        <taxon>Agaricomycetes</taxon>
        <taxon>Agaricomycetidae</taxon>
        <taxon>Agaricales</taxon>
        <taxon>Agaricineae</taxon>
        <taxon>Strophariaceae</taxon>
        <taxon>Pholiota</taxon>
    </lineage>
</organism>
<dbReference type="EMBL" id="MU155256">
    <property type="protein sequence ID" value="KAF9477599.1"/>
    <property type="molecule type" value="Genomic_DNA"/>
</dbReference>
<feature type="transmembrane region" description="Helical" evidence="6">
    <location>
        <begin position="198"/>
        <end position="216"/>
    </location>
</feature>
<evidence type="ECO:0000313" key="9">
    <source>
        <dbReference type="Proteomes" id="UP000807469"/>
    </source>
</evidence>
<evidence type="ECO:0000256" key="5">
    <source>
        <dbReference type="ARBA" id="ARBA00023136"/>
    </source>
</evidence>
<reference evidence="8" key="1">
    <citation type="submission" date="2020-11" db="EMBL/GenBank/DDBJ databases">
        <authorList>
            <consortium name="DOE Joint Genome Institute"/>
            <person name="Ahrendt S."/>
            <person name="Riley R."/>
            <person name="Andreopoulos W."/>
            <person name="Labutti K."/>
            <person name="Pangilinan J."/>
            <person name="Ruiz-Duenas F.J."/>
            <person name="Barrasa J.M."/>
            <person name="Sanchez-Garcia M."/>
            <person name="Camarero S."/>
            <person name="Miyauchi S."/>
            <person name="Serrano A."/>
            <person name="Linde D."/>
            <person name="Babiker R."/>
            <person name="Drula E."/>
            <person name="Ayuso-Fernandez I."/>
            <person name="Pacheco R."/>
            <person name="Padilla G."/>
            <person name="Ferreira P."/>
            <person name="Barriuso J."/>
            <person name="Kellner H."/>
            <person name="Castanera R."/>
            <person name="Alfaro M."/>
            <person name="Ramirez L."/>
            <person name="Pisabarro A.G."/>
            <person name="Kuo A."/>
            <person name="Tritt A."/>
            <person name="Lipzen A."/>
            <person name="He G."/>
            <person name="Yan M."/>
            <person name="Ng V."/>
            <person name="Cullen D."/>
            <person name="Martin F."/>
            <person name="Rosso M.-N."/>
            <person name="Henrissat B."/>
            <person name="Hibbett D."/>
            <person name="Martinez A.T."/>
            <person name="Grigoriev I.V."/>
        </authorList>
    </citation>
    <scope>NUCLEOTIDE SEQUENCE</scope>
    <source>
        <strain evidence="8">CIRM-BRFM 674</strain>
    </source>
</reference>
<comment type="subcellular location">
    <subcellularLocation>
        <location evidence="1">Membrane</location>
        <topology evidence="1">Multi-pass membrane protein</topology>
    </subcellularLocation>
</comment>
<feature type="transmembrane region" description="Helical" evidence="6">
    <location>
        <begin position="27"/>
        <end position="46"/>
    </location>
</feature>
<sequence length="288" mass="32593">MSQLKASISRYFEDSFEWFDRSYIADWLIVGILWFLTTAVKASPVYERGFDINDPTISYPQREDQVSAFFNNMTALFVPSIVVSVIGFMQRSLMVIHHGAIGICATRGLTELTTEMLKHSVGRLRPDFLSRCAWDKVLGQCTGHLSLIINGRKSFPSGHSSTAFSGMVFLSLTIAGQTAAWCFSIPKTPRKVRSSRMLTFFLALLPLFWATHVAVTRLQDHRHHKEDVIVGSFIGIVCAVLCYLIFWPNPFSLASFHYEVFGKPRWIYKETGYVSTRATDFDLEGVAH</sequence>
<name>A0A9P5YZY1_9AGAR</name>
<dbReference type="InterPro" id="IPR036938">
    <property type="entry name" value="PAP2/HPO_sf"/>
</dbReference>
<comment type="similarity">
    <text evidence="2">Belongs to the PA-phosphatase related phosphoesterase family.</text>
</comment>
<dbReference type="Gene3D" id="1.20.144.10">
    <property type="entry name" value="Phosphatidic acid phosphatase type 2/haloperoxidase"/>
    <property type="match status" value="1"/>
</dbReference>
<feature type="transmembrane region" description="Helical" evidence="6">
    <location>
        <begin position="162"/>
        <end position="186"/>
    </location>
</feature>
<comment type="caution">
    <text evidence="8">The sequence shown here is derived from an EMBL/GenBank/DDBJ whole genome shotgun (WGS) entry which is preliminary data.</text>
</comment>
<dbReference type="PANTHER" id="PTHR10165">
    <property type="entry name" value="LIPID PHOSPHATE PHOSPHATASE"/>
    <property type="match status" value="1"/>
</dbReference>
<dbReference type="GO" id="GO:0006644">
    <property type="term" value="P:phospholipid metabolic process"/>
    <property type="evidence" value="ECO:0007669"/>
    <property type="project" value="InterPro"/>
</dbReference>
<evidence type="ECO:0000256" key="3">
    <source>
        <dbReference type="ARBA" id="ARBA00022692"/>
    </source>
</evidence>
<dbReference type="AlphaFoldDB" id="A0A9P5YZY1"/>
<dbReference type="Proteomes" id="UP000807469">
    <property type="component" value="Unassembled WGS sequence"/>
</dbReference>
<evidence type="ECO:0000256" key="4">
    <source>
        <dbReference type="ARBA" id="ARBA00022989"/>
    </source>
</evidence>
<feature type="transmembrane region" description="Helical" evidence="6">
    <location>
        <begin position="66"/>
        <end position="88"/>
    </location>
</feature>
<dbReference type="OrthoDB" id="10030083at2759"/>
<dbReference type="Pfam" id="PF01569">
    <property type="entry name" value="PAP2"/>
    <property type="match status" value="1"/>
</dbReference>
<dbReference type="InterPro" id="IPR043216">
    <property type="entry name" value="PAP-like"/>
</dbReference>
<protein>
    <submittedName>
        <fullName evidence="8">Lipid phosphate phosphatase 1</fullName>
    </submittedName>
</protein>
<evidence type="ECO:0000259" key="7">
    <source>
        <dbReference type="SMART" id="SM00014"/>
    </source>
</evidence>
<feature type="transmembrane region" description="Helical" evidence="6">
    <location>
        <begin position="228"/>
        <end position="246"/>
    </location>
</feature>
<keyword evidence="3 6" id="KW-0812">Transmembrane</keyword>
<keyword evidence="9" id="KW-1185">Reference proteome</keyword>
<keyword evidence="5 6" id="KW-0472">Membrane</keyword>
<dbReference type="SMART" id="SM00014">
    <property type="entry name" value="acidPPc"/>
    <property type="match status" value="1"/>
</dbReference>
<evidence type="ECO:0000256" key="6">
    <source>
        <dbReference type="SAM" id="Phobius"/>
    </source>
</evidence>
<evidence type="ECO:0000256" key="2">
    <source>
        <dbReference type="ARBA" id="ARBA00008816"/>
    </source>
</evidence>